<reference evidence="3 4" key="1">
    <citation type="submission" date="2018-07" db="EMBL/GenBank/DDBJ databases">
        <title>The complete nuclear genome of the prasinophyte Chloropicon primus (CCMP1205).</title>
        <authorList>
            <person name="Pombert J.-F."/>
            <person name="Otis C."/>
            <person name="Turmel M."/>
            <person name="Lemieux C."/>
        </authorList>
    </citation>
    <scope>NUCLEOTIDE SEQUENCE [LARGE SCALE GENOMIC DNA]</scope>
    <source>
        <strain evidence="3 4">CCMP1205</strain>
    </source>
</reference>
<organism evidence="3 4">
    <name type="scientific">Chloropicon primus</name>
    <dbReference type="NCBI Taxonomy" id="1764295"/>
    <lineage>
        <taxon>Eukaryota</taxon>
        <taxon>Viridiplantae</taxon>
        <taxon>Chlorophyta</taxon>
        <taxon>Chloropicophyceae</taxon>
        <taxon>Chloropicales</taxon>
        <taxon>Chloropicaceae</taxon>
        <taxon>Chloropicon</taxon>
    </lineage>
</organism>
<dbReference type="Proteomes" id="UP000316726">
    <property type="component" value="Chromosome 5"/>
</dbReference>
<feature type="region of interest" description="Disordered" evidence="1">
    <location>
        <begin position="27"/>
        <end position="51"/>
    </location>
</feature>
<gene>
    <name evidence="3" type="ORF">A3770_05p37640</name>
    <name evidence="2" type="ORF">CPRI1469_LOCUS9248</name>
</gene>
<keyword evidence="4" id="KW-1185">Reference proteome</keyword>
<name>A0A5B8ML90_9CHLO</name>
<evidence type="ECO:0000313" key="3">
    <source>
        <dbReference type="EMBL" id="QDZ21246.1"/>
    </source>
</evidence>
<evidence type="ECO:0000313" key="4">
    <source>
        <dbReference type="Proteomes" id="UP000316726"/>
    </source>
</evidence>
<dbReference type="EMBL" id="CP031038">
    <property type="protein sequence ID" value="QDZ21246.1"/>
    <property type="molecule type" value="Genomic_DNA"/>
</dbReference>
<reference evidence="2" key="2">
    <citation type="submission" date="2021-01" db="EMBL/GenBank/DDBJ databases">
        <authorList>
            <person name="Corre E."/>
            <person name="Pelletier E."/>
            <person name="Niang G."/>
            <person name="Scheremetjew M."/>
            <person name="Finn R."/>
            <person name="Kale V."/>
            <person name="Holt S."/>
            <person name="Cochrane G."/>
            <person name="Meng A."/>
            <person name="Brown T."/>
            <person name="Cohen L."/>
        </authorList>
    </citation>
    <scope>NUCLEOTIDE SEQUENCE</scope>
    <source>
        <strain evidence="2">CCMP1205</strain>
    </source>
</reference>
<accession>A0A5B8ML90</accession>
<sequence>MRLVAVGRGARLMCAATSSPGQCLRLSKREGFPSSSSSVTPQGSDKVGGSSRRRDLVLLGSATQLLLGSAGDALAGSKKERGLARYIRRKDTTSIEAYKADILEAKTEVGSVLSELVKADDYEKGQALLREGTFKTFRNSVRAIVTYRSLKSLEEVTLQDVFKPLEKMDGLMKTGVNLKQEEGGDGEAKKAELATTQESIFRAIGDFQDATQKLIEV</sequence>
<proteinExistence type="predicted"/>
<dbReference type="EMBL" id="HBHL01014074">
    <property type="protein sequence ID" value="CAD9720382.1"/>
    <property type="molecule type" value="Transcribed_RNA"/>
</dbReference>
<evidence type="ECO:0000256" key="1">
    <source>
        <dbReference type="SAM" id="MobiDB-lite"/>
    </source>
</evidence>
<protein>
    <submittedName>
        <fullName evidence="3">Uncharacterized protein</fullName>
    </submittedName>
</protein>
<dbReference type="AlphaFoldDB" id="A0A5B8ML90"/>
<evidence type="ECO:0000313" key="2">
    <source>
        <dbReference type="EMBL" id="CAD9720382.1"/>
    </source>
</evidence>